<feature type="compositionally biased region" description="Basic and acidic residues" evidence="1">
    <location>
        <begin position="21"/>
        <end position="37"/>
    </location>
</feature>
<feature type="region of interest" description="Disordered" evidence="1">
    <location>
        <begin position="1"/>
        <end position="37"/>
    </location>
</feature>
<name>A0A5B2VGL8_9HYPH</name>
<dbReference type="AlphaFoldDB" id="A0A5B2VGL8"/>
<dbReference type="EMBL" id="VUOA01000018">
    <property type="protein sequence ID" value="KAA2237706.1"/>
    <property type="molecule type" value="Genomic_DNA"/>
</dbReference>
<sequence length="65" mass="7193">MPDCDDAPPPRAPLQQVLADGTRRHTTHDGYLDLPAEPRLHADAVRINGVRHELDSDDHREGTSS</sequence>
<evidence type="ECO:0000313" key="2">
    <source>
        <dbReference type="EMBL" id="KAA2237706.1"/>
    </source>
</evidence>
<gene>
    <name evidence="2" type="ORF">F0L46_08485</name>
</gene>
<evidence type="ECO:0000256" key="1">
    <source>
        <dbReference type="SAM" id="MobiDB-lite"/>
    </source>
</evidence>
<accession>A0A5B2VGL8</accession>
<protein>
    <submittedName>
        <fullName evidence="2">Uncharacterized protein</fullName>
    </submittedName>
</protein>
<evidence type="ECO:0000313" key="3">
    <source>
        <dbReference type="Proteomes" id="UP000323142"/>
    </source>
</evidence>
<dbReference type="Proteomes" id="UP000323142">
    <property type="component" value="Unassembled WGS sequence"/>
</dbReference>
<keyword evidence="3" id="KW-1185">Reference proteome</keyword>
<comment type="caution">
    <text evidence="2">The sequence shown here is derived from an EMBL/GenBank/DDBJ whole genome shotgun (WGS) entry which is preliminary data.</text>
</comment>
<organism evidence="2 3">
    <name type="scientific">Salinarimonas soli</name>
    <dbReference type="NCBI Taxonomy" id="1638099"/>
    <lineage>
        <taxon>Bacteria</taxon>
        <taxon>Pseudomonadati</taxon>
        <taxon>Pseudomonadota</taxon>
        <taxon>Alphaproteobacteria</taxon>
        <taxon>Hyphomicrobiales</taxon>
        <taxon>Salinarimonadaceae</taxon>
        <taxon>Salinarimonas</taxon>
    </lineage>
</organism>
<reference evidence="2 3" key="2">
    <citation type="submission" date="2019-09" db="EMBL/GenBank/DDBJ databases">
        <authorList>
            <person name="Jin C."/>
        </authorList>
    </citation>
    <scope>NUCLEOTIDE SEQUENCE [LARGE SCALE GENOMIC DNA]</scope>
    <source>
        <strain evidence="2 3">BN140002</strain>
    </source>
</reference>
<proteinExistence type="predicted"/>
<dbReference type="RefSeq" id="WP_149816660.1">
    <property type="nucleotide sequence ID" value="NZ_VUOA01000018.1"/>
</dbReference>
<reference evidence="2 3" key="1">
    <citation type="submission" date="2019-09" db="EMBL/GenBank/DDBJ databases">
        <title>Salinarimonas rosea gen. nov., sp. nov., a new member of the a-2 subgroup of the Proteobacteria.</title>
        <authorList>
            <person name="Liu J."/>
        </authorList>
    </citation>
    <scope>NUCLEOTIDE SEQUENCE [LARGE SCALE GENOMIC DNA]</scope>
    <source>
        <strain evidence="2 3">BN140002</strain>
    </source>
</reference>